<dbReference type="EMBL" id="VFOM01000001">
    <property type="protein sequence ID" value="TQL46985.1"/>
    <property type="molecule type" value="Genomic_DNA"/>
</dbReference>
<dbReference type="Pfam" id="PF09084">
    <property type="entry name" value="NMT1"/>
    <property type="match status" value="1"/>
</dbReference>
<evidence type="ECO:0000256" key="1">
    <source>
        <dbReference type="SAM" id="SignalP"/>
    </source>
</evidence>
<accession>A0A542YFX7</accession>
<reference evidence="3 4" key="1">
    <citation type="submission" date="2019-06" db="EMBL/GenBank/DDBJ databases">
        <title>Sequencing the genomes of 1000 actinobacteria strains.</title>
        <authorList>
            <person name="Klenk H.-P."/>
        </authorList>
    </citation>
    <scope>NUCLEOTIDE SEQUENCE [LARGE SCALE GENOMIC DNA]</scope>
    <source>
        <strain evidence="3 4">DSM 26477</strain>
    </source>
</reference>
<dbReference type="PROSITE" id="PS51257">
    <property type="entry name" value="PROKAR_LIPOPROTEIN"/>
    <property type="match status" value="1"/>
</dbReference>
<dbReference type="AlphaFoldDB" id="A0A542YFX7"/>
<keyword evidence="1" id="KW-0732">Signal</keyword>
<gene>
    <name evidence="3" type="ORF">FB562_0026</name>
</gene>
<dbReference type="PANTHER" id="PTHR30024">
    <property type="entry name" value="ALIPHATIC SULFONATES-BINDING PROTEIN-RELATED"/>
    <property type="match status" value="1"/>
</dbReference>
<protein>
    <submittedName>
        <fullName evidence="3">NitT/TauT family transport system substrate-binding protein</fullName>
    </submittedName>
</protein>
<dbReference type="Gene3D" id="3.40.190.10">
    <property type="entry name" value="Periplasmic binding protein-like II"/>
    <property type="match status" value="2"/>
</dbReference>
<sequence>MKKSTVAAFAALSIVGTALTGCGSEGAGASGLTDISVGVLPSLESAPLFVGVDEGFFADEGLSLRIGSLASGSAALIQPTVEGNYDVAVSDMLSLMRASVSGSELELIAPAGSSSGDAEADFGALIVSGDSDVQSLNDLEGGFVGSNSLLDTNDTVLRATMDAVGGISWTVQWREVAFQDAEKALDDGTVDAAFLVEPYLTRALNNGKRVLSYSYYDFDPNLDVGAYFTSADFAAENPDVLERFTKALTKSIEFSNENPTKVRAIVTTYTQTQWNERITAALPTYRTDFNAEAATKLATIAVKYLSLKHIPEFETFLP</sequence>
<organism evidence="3 4">
    <name type="scientific">Homoserinimonas aerilata</name>
    <dbReference type="NCBI Taxonomy" id="1162970"/>
    <lineage>
        <taxon>Bacteria</taxon>
        <taxon>Bacillati</taxon>
        <taxon>Actinomycetota</taxon>
        <taxon>Actinomycetes</taxon>
        <taxon>Micrococcales</taxon>
        <taxon>Microbacteriaceae</taxon>
        <taxon>Homoserinimonas</taxon>
    </lineage>
</organism>
<dbReference type="Proteomes" id="UP000317998">
    <property type="component" value="Unassembled WGS sequence"/>
</dbReference>
<dbReference type="RefSeq" id="WP_185740404.1">
    <property type="nucleotide sequence ID" value="NZ_VFOM01000001.1"/>
</dbReference>
<comment type="caution">
    <text evidence="3">The sequence shown here is derived from an EMBL/GenBank/DDBJ whole genome shotgun (WGS) entry which is preliminary data.</text>
</comment>
<name>A0A542YFX7_9MICO</name>
<dbReference type="InterPro" id="IPR015168">
    <property type="entry name" value="SsuA/THI5"/>
</dbReference>
<feature type="signal peptide" evidence="1">
    <location>
        <begin position="1"/>
        <end position="20"/>
    </location>
</feature>
<evidence type="ECO:0000313" key="3">
    <source>
        <dbReference type="EMBL" id="TQL46985.1"/>
    </source>
</evidence>
<proteinExistence type="predicted"/>
<keyword evidence="4" id="KW-1185">Reference proteome</keyword>
<feature type="domain" description="SsuA/THI5-like" evidence="2">
    <location>
        <begin position="44"/>
        <end position="260"/>
    </location>
</feature>
<evidence type="ECO:0000313" key="4">
    <source>
        <dbReference type="Proteomes" id="UP000317998"/>
    </source>
</evidence>
<feature type="chain" id="PRO_5039171245" evidence="1">
    <location>
        <begin position="21"/>
        <end position="318"/>
    </location>
</feature>
<evidence type="ECO:0000259" key="2">
    <source>
        <dbReference type="Pfam" id="PF09084"/>
    </source>
</evidence>
<dbReference type="SUPFAM" id="SSF53850">
    <property type="entry name" value="Periplasmic binding protein-like II"/>
    <property type="match status" value="1"/>
</dbReference>